<reference evidence="1 2" key="1">
    <citation type="journal article" date="2014" name="Agronomy (Basel)">
        <title>A Draft Genome Sequence for Ensete ventricosum, the Drought-Tolerant Tree Against Hunger.</title>
        <authorList>
            <person name="Harrison J."/>
            <person name="Moore K.A."/>
            <person name="Paszkiewicz K."/>
            <person name="Jones T."/>
            <person name="Grant M."/>
            <person name="Ambacheew D."/>
            <person name="Muzemil S."/>
            <person name="Studholme D.J."/>
        </authorList>
    </citation>
    <scope>NUCLEOTIDE SEQUENCE [LARGE SCALE GENOMIC DNA]</scope>
</reference>
<dbReference type="AlphaFoldDB" id="A0A426ZYW0"/>
<gene>
    <name evidence="1" type="ORF">B296_00001643</name>
</gene>
<proteinExistence type="predicted"/>
<comment type="caution">
    <text evidence="1">The sequence shown here is derived from an EMBL/GenBank/DDBJ whole genome shotgun (WGS) entry which is preliminary data.</text>
</comment>
<evidence type="ECO:0000313" key="2">
    <source>
        <dbReference type="Proteomes" id="UP000287651"/>
    </source>
</evidence>
<dbReference type="EMBL" id="AMZH03004446">
    <property type="protein sequence ID" value="RRT69148.1"/>
    <property type="molecule type" value="Genomic_DNA"/>
</dbReference>
<protein>
    <submittedName>
        <fullName evidence="1">Uncharacterized protein</fullName>
    </submittedName>
</protein>
<accession>A0A426ZYW0</accession>
<name>A0A426ZYW0_ENSVE</name>
<organism evidence="1 2">
    <name type="scientific">Ensete ventricosum</name>
    <name type="common">Abyssinian banana</name>
    <name type="synonym">Musa ensete</name>
    <dbReference type="NCBI Taxonomy" id="4639"/>
    <lineage>
        <taxon>Eukaryota</taxon>
        <taxon>Viridiplantae</taxon>
        <taxon>Streptophyta</taxon>
        <taxon>Embryophyta</taxon>
        <taxon>Tracheophyta</taxon>
        <taxon>Spermatophyta</taxon>
        <taxon>Magnoliopsida</taxon>
        <taxon>Liliopsida</taxon>
        <taxon>Zingiberales</taxon>
        <taxon>Musaceae</taxon>
        <taxon>Ensete</taxon>
    </lineage>
</organism>
<sequence>MVVPSRFFLSPMQRRRGDGGKSTGEMGCAWLPVCHTHRPILGVIGYCGCASSFKQSFTSTDLLKEQHDHEQDCSGTSHISLPSLSAELARMMSRIIRCRSWELPSPLMQSVDHHTDISYSQMISTTVLKNLPHLTTKPQSTPALLFPPMEFKAQFDASL</sequence>
<evidence type="ECO:0000313" key="1">
    <source>
        <dbReference type="EMBL" id="RRT69148.1"/>
    </source>
</evidence>
<dbReference type="Proteomes" id="UP000287651">
    <property type="component" value="Unassembled WGS sequence"/>
</dbReference>